<evidence type="ECO:0000313" key="3">
    <source>
        <dbReference type="Proteomes" id="UP000523087"/>
    </source>
</evidence>
<dbReference type="AlphaFoldDB" id="A0A7V9Z986"/>
<dbReference type="GO" id="GO:0006313">
    <property type="term" value="P:DNA transposition"/>
    <property type="evidence" value="ECO:0007669"/>
    <property type="project" value="InterPro"/>
</dbReference>
<accession>A0A7V9Z986</accession>
<dbReference type="Proteomes" id="UP000523087">
    <property type="component" value="Unassembled WGS sequence"/>
</dbReference>
<dbReference type="GO" id="GO:0004803">
    <property type="term" value="F:transposase activity"/>
    <property type="evidence" value="ECO:0007669"/>
    <property type="project" value="InterPro"/>
</dbReference>
<dbReference type="Pfam" id="PF01548">
    <property type="entry name" value="DEDD_Tnp_IS110"/>
    <property type="match status" value="1"/>
</dbReference>
<comment type="caution">
    <text evidence="2">The sequence shown here is derived from an EMBL/GenBank/DDBJ whole genome shotgun (WGS) entry which is preliminary data.</text>
</comment>
<dbReference type="InterPro" id="IPR002525">
    <property type="entry name" value="Transp_IS110-like_N"/>
</dbReference>
<evidence type="ECO:0000313" key="2">
    <source>
        <dbReference type="EMBL" id="MBA2876298.1"/>
    </source>
</evidence>
<organism evidence="2 3">
    <name type="scientific">Thermaerobacillus caldiproteolyticus</name>
    <dbReference type="NCBI Taxonomy" id="247480"/>
    <lineage>
        <taxon>Bacteria</taxon>
        <taxon>Bacillati</taxon>
        <taxon>Bacillota</taxon>
        <taxon>Bacilli</taxon>
        <taxon>Bacillales</taxon>
        <taxon>Anoxybacillaceae</taxon>
        <taxon>Thermaerobacillus</taxon>
    </lineage>
</organism>
<sequence length="98" mass="11282">MKAMEEFGKTEVIVGIEPTGYYWLNLAYFLEEKGIPLVMTNPMHVKRPKELDDNLLTKHDVKDALVIARLVTDDSATHVFSKGWRLSCVQGRRFDRNS</sequence>
<name>A0A7V9Z986_9BACL</name>
<reference evidence="2 3" key="1">
    <citation type="submission" date="2020-07" db="EMBL/GenBank/DDBJ databases">
        <title>Genomic Encyclopedia of Type Strains, Phase IV (KMG-IV): sequencing the most valuable type-strain genomes for metagenomic binning, comparative biology and taxonomic classification.</title>
        <authorList>
            <person name="Goeker M."/>
        </authorList>
    </citation>
    <scope>NUCLEOTIDE SEQUENCE [LARGE SCALE GENOMIC DNA]</scope>
    <source>
        <strain evidence="2 3">DSM 15730</strain>
    </source>
</reference>
<protein>
    <submittedName>
        <fullName evidence="2">Transposase</fullName>
    </submittedName>
</protein>
<evidence type="ECO:0000259" key="1">
    <source>
        <dbReference type="Pfam" id="PF01548"/>
    </source>
</evidence>
<dbReference type="GO" id="GO:0003677">
    <property type="term" value="F:DNA binding"/>
    <property type="evidence" value="ECO:0007669"/>
    <property type="project" value="InterPro"/>
</dbReference>
<dbReference type="InterPro" id="IPR047650">
    <property type="entry name" value="Transpos_IS110"/>
</dbReference>
<feature type="domain" description="Transposase IS110-like N-terminal" evidence="1">
    <location>
        <begin position="9"/>
        <end position="75"/>
    </location>
</feature>
<gene>
    <name evidence="2" type="ORF">HNR31_003093</name>
</gene>
<proteinExistence type="predicted"/>
<keyword evidence="3" id="KW-1185">Reference proteome</keyword>
<dbReference type="PANTHER" id="PTHR33055">
    <property type="entry name" value="TRANSPOSASE FOR INSERTION SEQUENCE ELEMENT IS1111A"/>
    <property type="match status" value="1"/>
</dbReference>
<dbReference type="EMBL" id="JACDUT010000011">
    <property type="protein sequence ID" value="MBA2876298.1"/>
    <property type="molecule type" value="Genomic_DNA"/>
</dbReference>